<dbReference type="Pfam" id="PF01545">
    <property type="entry name" value="Cation_efflux"/>
    <property type="match status" value="1"/>
</dbReference>
<dbReference type="InterPro" id="IPR002524">
    <property type="entry name" value="Cation_efflux"/>
</dbReference>
<dbReference type="InterPro" id="IPR027470">
    <property type="entry name" value="Cation_efflux_CTD"/>
</dbReference>
<keyword evidence="3" id="KW-0813">Transport</keyword>
<feature type="transmembrane region" description="Helical" evidence="9">
    <location>
        <begin position="12"/>
        <end position="37"/>
    </location>
</feature>
<reference evidence="12 13" key="1">
    <citation type="journal article" date="2021" name="Nat. Commun.">
        <title>Isolation of a member of the candidate phylum Atribacteria reveals a unique cell membrane structure.</title>
        <authorList>
            <person name="Taiki K."/>
            <person name="Nobu M.K."/>
            <person name="Kusada H."/>
            <person name="Meng X.-Y."/>
            <person name="Hosoki N."/>
            <person name="Uematsu K."/>
            <person name="Yoshioka H."/>
            <person name="Kamagata Y."/>
            <person name="Tamaki H."/>
        </authorList>
    </citation>
    <scope>NUCLEOTIDE SEQUENCE [LARGE SCALE GENOMIC DNA]</scope>
    <source>
        <strain evidence="12 13">RT761</strain>
    </source>
</reference>
<evidence type="ECO:0000256" key="9">
    <source>
        <dbReference type="SAM" id="Phobius"/>
    </source>
</evidence>
<evidence type="ECO:0000313" key="12">
    <source>
        <dbReference type="EMBL" id="QPM67807.1"/>
    </source>
</evidence>
<evidence type="ECO:0000256" key="8">
    <source>
        <dbReference type="ARBA" id="ARBA00023136"/>
    </source>
</evidence>
<dbReference type="InterPro" id="IPR027469">
    <property type="entry name" value="Cation_efflux_TMD_sf"/>
</dbReference>
<comment type="subcellular location">
    <subcellularLocation>
        <location evidence="1">Membrane</location>
        <topology evidence="1">Multi-pass membrane protein</topology>
    </subcellularLocation>
</comment>
<feature type="transmembrane region" description="Helical" evidence="9">
    <location>
        <begin position="111"/>
        <end position="135"/>
    </location>
</feature>
<dbReference type="AlphaFoldDB" id="A0A7T1AKW7"/>
<dbReference type="PANTHER" id="PTHR11562:SF17">
    <property type="entry name" value="RE54080P-RELATED"/>
    <property type="match status" value="1"/>
</dbReference>
<keyword evidence="7" id="KW-0406">Ion transport</keyword>
<evidence type="ECO:0000259" key="11">
    <source>
        <dbReference type="Pfam" id="PF16916"/>
    </source>
</evidence>
<evidence type="ECO:0000256" key="6">
    <source>
        <dbReference type="ARBA" id="ARBA00022989"/>
    </source>
</evidence>
<dbReference type="KEGG" id="alam:RT761_01019"/>
<dbReference type="Gene3D" id="1.20.1510.10">
    <property type="entry name" value="Cation efflux protein transmembrane domain"/>
    <property type="match status" value="1"/>
</dbReference>
<dbReference type="Gene3D" id="3.30.70.1350">
    <property type="entry name" value="Cation efflux protein, cytoplasmic domain"/>
    <property type="match status" value="1"/>
</dbReference>
<dbReference type="RefSeq" id="WP_218112987.1">
    <property type="nucleotide sequence ID" value="NZ_CP065383.1"/>
</dbReference>
<keyword evidence="5" id="KW-0864">Zinc transport</keyword>
<dbReference type="NCBIfam" id="TIGR01297">
    <property type="entry name" value="CDF"/>
    <property type="match status" value="1"/>
</dbReference>
<feature type="domain" description="Cation efflux protein transmembrane" evidence="10">
    <location>
        <begin position="13"/>
        <end position="204"/>
    </location>
</feature>
<keyword evidence="4 9" id="KW-0812">Transmembrane</keyword>
<proteinExistence type="inferred from homology"/>
<feature type="transmembrane region" description="Helical" evidence="9">
    <location>
        <begin position="80"/>
        <end position="99"/>
    </location>
</feature>
<dbReference type="PANTHER" id="PTHR11562">
    <property type="entry name" value="CATION EFFLUX PROTEIN/ ZINC TRANSPORTER"/>
    <property type="match status" value="1"/>
</dbReference>
<feature type="transmembrane region" description="Helical" evidence="9">
    <location>
        <begin position="147"/>
        <end position="167"/>
    </location>
</feature>
<dbReference type="EMBL" id="CP065383">
    <property type="protein sequence ID" value="QPM67807.1"/>
    <property type="molecule type" value="Genomic_DNA"/>
</dbReference>
<keyword evidence="5" id="KW-0862">Zinc</keyword>
<dbReference type="Proteomes" id="UP000594463">
    <property type="component" value="Chromosome"/>
</dbReference>
<feature type="domain" description="Cation efflux protein cytoplasmic" evidence="11">
    <location>
        <begin position="208"/>
        <end position="283"/>
    </location>
</feature>
<evidence type="ECO:0000256" key="2">
    <source>
        <dbReference type="ARBA" id="ARBA00008873"/>
    </source>
</evidence>
<evidence type="ECO:0000256" key="4">
    <source>
        <dbReference type="ARBA" id="ARBA00022692"/>
    </source>
</evidence>
<keyword evidence="13" id="KW-1185">Reference proteome</keyword>
<evidence type="ECO:0000259" key="10">
    <source>
        <dbReference type="Pfam" id="PF01545"/>
    </source>
</evidence>
<dbReference type="InterPro" id="IPR036837">
    <property type="entry name" value="Cation_efflux_CTD_sf"/>
</dbReference>
<dbReference type="GO" id="GO:0005385">
    <property type="term" value="F:zinc ion transmembrane transporter activity"/>
    <property type="evidence" value="ECO:0007669"/>
    <property type="project" value="TreeGrafter"/>
</dbReference>
<keyword evidence="8 9" id="KW-0472">Membrane</keyword>
<keyword evidence="6 9" id="KW-1133">Transmembrane helix</keyword>
<comment type="similarity">
    <text evidence="2">Belongs to the cation diffusion facilitator (CDF) transporter (TC 2.A.4) family. SLC30A subfamily.</text>
</comment>
<evidence type="ECO:0000256" key="3">
    <source>
        <dbReference type="ARBA" id="ARBA00022448"/>
    </source>
</evidence>
<name>A0A7T1AKW7_ATRLM</name>
<accession>A0A7T1AKW7</accession>
<sequence length="292" mass="33165">MNDLKRSKSENKLIITIILNLTISIFEIIGGILSGSLSLISDALHNLSDSASMFISLFSLRVANREKSSKNTYGFKRAEIIAALINSILLFITLVYIFYESIQRLIHPQEVSSIIMLPVAFIGLLGNFFSAVLLFKESQKSMNLKSTFLHIVIDTISSVIVIVGGLIIHYTGWFYIDPVLSLIVITYVLKEGYTIFREVVHILMQGTPADIDLSQIKSRLESIPGVENIHHIHVWSLNENERYSELHALINCQTLNEMDQLRDQINRVLRNEFQINHTTIQFEGEKCKITNI</sequence>
<dbReference type="GO" id="GO:0005886">
    <property type="term" value="C:plasma membrane"/>
    <property type="evidence" value="ECO:0007669"/>
    <property type="project" value="TreeGrafter"/>
</dbReference>
<evidence type="ECO:0000256" key="7">
    <source>
        <dbReference type="ARBA" id="ARBA00023065"/>
    </source>
</evidence>
<dbReference type="SUPFAM" id="SSF160240">
    <property type="entry name" value="Cation efflux protein cytoplasmic domain-like"/>
    <property type="match status" value="1"/>
</dbReference>
<protein>
    <submittedName>
        <fullName evidence="12">Cadmium, cobalt and zinc/H(+)-K(+) antiporter</fullName>
    </submittedName>
</protein>
<evidence type="ECO:0000256" key="1">
    <source>
        <dbReference type="ARBA" id="ARBA00004141"/>
    </source>
</evidence>
<dbReference type="SUPFAM" id="SSF161111">
    <property type="entry name" value="Cation efflux protein transmembrane domain-like"/>
    <property type="match status" value="1"/>
</dbReference>
<dbReference type="InterPro" id="IPR058533">
    <property type="entry name" value="Cation_efflux_TM"/>
</dbReference>
<evidence type="ECO:0000256" key="5">
    <source>
        <dbReference type="ARBA" id="ARBA00022906"/>
    </source>
</evidence>
<gene>
    <name evidence="12" type="primary">czcD</name>
    <name evidence="12" type="ORF">RT761_01019</name>
</gene>
<dbReference type="Pfam" id="PF16916">
    <property type="entry name" value="ZT_dimer"/>
    <property type="match status" value="1"/>
</dbReference>
<organism evidence="12 13">
    <name type="scientific">Atribacter laminatus</name>
    <dbReference type="NCBI Taxonomy" id="2847778"/>
    <lineage>
        <taxon>Bacteria</taxon>
        <taxon>Pseudomonadati</taxon>
        <taxon>Atribacterota</taxon>
        <taxon>Atribacteria</taxon>
        <taxon>Atribacterales</taxon>
        <taxon>Atribacteraceae</taxon>
        <taxon>Atribacter</taxon>
    </lineage>
</organism>
<dbReference type="InterPro" id="IPR050681">
    <property type="entry name" value="CDF/SLC30A"/>
</dbReference>
<evidence type="ECO:0000313" key="13">
    <source>
        <dbReference type="Proteomes" id="UP000594463"/>
    </source>
</evidence>